<accession>A0A7J9F805</accession>
<dbReference type="EMBL" id="JABEZW010000012">
    <property type="protein sequence ID" value="MBA0781433.1"/>
    <property type="molecule type" value="Genomic_DNA"/>
</dbReference>
<evidence type="ECO:0000313" key="1">
    <source>
        <dbReference type="EMBL" id="MBA0781433.1"/>
    </source>
</evidence>
<comment type="caution">
    <text evidence="1">The sequence shown here is derived from an EMBL/GenBank/DDBJ whole genome shotgun (WGS) entry which is preliminary data.</text>
</comment>
<gene>
    <name evidence="1" type="ORF">Gotri_002359</name>
</gene>
<keyword evidence="2" id="KW-1185">Reference proteome</keyword>
<sequence>MDKILFTTQKTLDNSCKARILFSIKTKGINKTLLRDALFCESERG</sequence>
<protein>
    <submittedName>
        <fullName evidence="1">Uncharacterized protein</fullName>
    </submittedName>
</protein>
<proteinExistence type="predicted"/>
<organism evidence="1 2">
    <name type="scientific">Gossypium trilobum</name>
    <dbReference type="NCBI Taxonomy" id="34281"/>
    <lineage>
        <taxon>Eukaryota</taxon>
        <taxon>Viridiplantae</taxon>
        <taxon>Streptophyta</taxon>
        <taxon>Embryophyta</taxon>
        <taxon>Tracheophyta</taxon>
        <taxon>Spermatophyta</taxon>
        <taxon>Magnoliopsida</taxon>
        <taxon>eudicotyledons</taxon>
        <taxon>Gunneridae</taxon>
        <taxon>Pentapetalae</taxon>
        <taxon>rosids</taxon>
        <taxon>malvids</taxon>
        <taxon>Malvales</taxon>
        <taxon>Malvaceae</taxon>
        <taxon>Malvoideae</taxon>
        <taxon>Gossypium</taxon>
    </lineage>
</organism>
<name>A0A7J9F805_9ROSI</name>
<dbReference type="AlphaFoldDB" id="A0A7J9F805"/>
<evidence type="ECO:0000313" key="2">
    <source>
        <dbReference type="Proteomes" id="UP000593568"/>
    </source>
</evidence>
<dbReference type="Proteomes" id="UP000593568">
    <property type="component" value="Unassembled WGS sequence"/>
</dbReference>
<reference evidence="1 2" key="1">
    <citation type="journal article" date="2019" name="Genome Biol. Evol.">
        <title>Insights into the evolution of the New World diploid cottons (Gossypium, subgenus Houzingenia) based on genome sequencing.</title>
        <authorList>
            <person name="Grover C.E."/>
            <person name="Arick M.A. 2nd"/>
            <person name="Thrash A."/>
            <person name="Conover J.L."/>
            <person name="Sanders W.S."/>
            <person name="Peterson D.G."/>
            <person name="Frelichowski J.E."/>
            <person name="Scheffler J.A."/>
            <person name="Scheffler B.E."/>
            <person name="Wendel J.F."/>
        </authorList>
    </citation>
    <scope>NUCLEOTIDE SEQUENCE [LARGE SCALE GENOMIC DNA]</scope>
    <source>
        <strain evidence="1">8</strain>
        <tissue evidence="1">Leaf</tissue>
    </source>
</reference>